<feature type="signal peptide" evidence="2">
    <location>
        <begin position="1"/>
        <end position="24"/>
    </location>
</feature>
<dbReference type="InParanoid" id="A0A0N7KLX7"/>
<reference evidence="3 4" key="3">
    <citation type="journal article" date="2013" name="Rice">
        <title>Improvement of the Oryza sativa Nipponbare reference genome using next generation sequence and optical map data.</title>
        <authorList>
            <person name="Kawahara Y."/>
            <person name="de la Bastide M."/>
            <person name="Hamilton J.P."/>
            <person name="Kanamori H."/>
            <person name="McCombie W.R."/>
            <person name="Ouyang S."/>
            <person name="Schwartz D.C."/>
            <person name="Tanaka T."/>
            <person name="Wu J."/>
            <person name="Zhou S."/>
            <person name="Childs K.L."/>
            <person name="Davidson R.M."/>
            <person name="Lin H."/>
            <person name="Quesada-Ocampo L."/>
            <person name="Vaillancourt B."/>
            <person name="Sakai H."/>
            <person name="Lee S.S."/>
            <person name="Kim J."/>
            <person name="Numa H."/>
            <person name="Itoh T."/>
            <person name="Buell C.R."/>
            <person name="Matsumoto T."/>
        </authorList>
    </citation>
    <scope>NUCLEOTIDE SEQUENCE [LARGE SCALE GENOMIC DNA]</scope>
    <source>
        <strain evidence="4">cv. Nipponbare</strain>
    </source>
</reference>
<evidence type="ECO:0000256" key="1">
    <source>
        <dbReference type="SAM" id="MobiDB-lite"/>
    </source>
</evidence>
<dbReference type="InterPro" id="IPR037176">
    <property type="entry name" value="Osmotin/thaumatin-like_sf"/>
</dbReference>
<evidence type="ECO:0000313" key="3">
    <source>
        <dbReference type="EMBL" id="BAS97249.1"/>
    </source>
</evidence>
<keyword evidence="2" id="KW-0732">Signal</keyword>
<feature type="region of interest" description="Disordered" evidence="1">
    <location>
        <begin position="38"/>
        <end position="58"/>
    </location>
</feature>
<name>A0A0N7KLX7_ORYSJ</name>
<keyword evidence="4" id="KW-1185">Reference proteome</keyword>
<accession>A0A0N7KLX7</accession>
<dbReference type="Gramene" id="Os06t0281550-00">
    <property type="protein sequence ID" value="Os06t0281550-00"/>
    <property type="gene ID" value="Os06g0281550"/>
</dbReference>
<organism evidence="3 4">
    <name type="scientific">Oryza sativa subsp. japonica</name>
    <name type="common">Rice</name>
    <dbReference type="NCBI Taxonomy" id="39947"/>
    <lineage>
        <taxon>Eukaryota</taxon>
        <taxon>Viridiplantae</taxon>
        <taxon>Streptophyta</taxon>
        <taxon>Embryophyta</taxon>
        <taxon>Tracheophyta</taxon>
        <taxon>Spermatophyta</taxon>
        <taxon>Magnoliopsida</taxon>
        <taxon>Liliopsida</taxon>
        <taxon>Poales</taxon>
        <taxon>Poaceae</taxon>
        <taxon>BOP clade</taxon>
        <taxon>Oryzoideae</taxon>
        <taxon>Oryzeae</taxon>
        <taxon>Oryzinae</taxon>
        <taxon>Oryza</taxon>
        <taxon>Oryza sativa</taxon>
    </lineage>
</organism>
<sequence>MPRQHPHSSPSSLFLLLSLSQSLSLSLTFLLSGQGGRQVGRRSLGREGRGGLAVGDTTTATTSTVPAWAVAPPVTTVARCHAASPGRPPMTPAEFTIGGSQDFYDLSVIDGYNVAMSFSCSSGAGLTCRDNRCRGGRGGIGGSYDGRDAGKEAATPRLESSFLLCLSLLLSRQAGRQVGRRPASIRNMRVICTTPNYKSVLDLKFVS</sequence>
<protein>
    <submittedName>
        <fullName evidence="3">Os06g0281550 protein</fullName>
    </submittedName>
</protein>
<dbReference type="PROSITE" id="PS51367">
    <property type="entry name" value="THAUMATIN_2"/>
    <property type="match status" value="1"/>
</dbReference>
<dbReference type="PRINTS" id="PR00347">
    <property type="entry name" value="THAUMATIN"/>
</dbReference>
<gene>
    <name evidence="3" type="ordered locus">Os06g0281550</name>
    <name evidence="3" type="ORF">OSNPB_060281550</name>
</gene>
<feature type="chain" id="PRO_5006014820" evidence="2">
    <location>
        <begin position="25"/>
        <end position="207"/>
    </location>
</feature>
<reference evidence="3 4" key="2">
    <citation type="journal article" date="2013" name="Plant Cell Physiol.">
        <title>Rice Annotation Project Database (RAP-DB): an integrative and interactive database for rice genomics.</title>
        <authorList>
            <person name="Sakai H."/>
            <person name="Lee S.S."/>
            <person name="Tanaka T."/>
            <person name="Numa H."/>
            <person name="Kim J."/>
            <person name="Kawahara Y."/>
            <person name="Wakimoto H."/>
            <person name="Yang C.C."/>
            <person name="Iwamoto M."/>
            <person name="Abe T."/>
            <person name="Yamada Y."/>
            <person name="Muto A."/>
            <person name="Inokuchi H."/>
            <person name="Ikemura T."/>
            <person name="Matsumoto T."/>
            <person name="Sasaki T."/>
            <person name="Itoh T."/>
        </authorList>
    </citation>
    <scope>NUCLEOTIDE SEQUENCE [LARGE SCALE GENOMIC DNA]</scope>
    <source>
        <strain evidence="4">cv. Nipponbare</strain>
    </source>
</reference>
<dbReference type="Gene3D" id="2.60.110.10">
    <property type="entry name" value="Thaumatin"/>
    <property type="match status" value="1"/>
</dbReference>
<dbReference type="PANTHER" id="PTHR31048">
    <property type="entry name" value="OS03G0233200 PROTEIN"/>
    <property type="match status" value="1"/>
</dbReference>
<dbReference type="SMART" id="SM00205">
    <property type="entry name" value="THN"/>
    <property type="match status" value="1"/>
</dbReference>
<dbReference type="SUPFAM" id="SSF49870">
    <property type="entry name" value="Osmotin, thaumatin-like protein"/>
    <property type="match status" value="1"/>
</dbReference>
<dbReference type="GO" id="GO:0006952">
    <property type="term" value="P:defense response"/>
    <property type="evidence" value="ECO:0000318"/>
    <property type="project" value="GO_Central"/>
</dbReference>
<reference evidence="4" key="1">
    <citation type="journal article" date="2005" name="Nature">
        <title>The map-based sequence of the rice genome.</title>
        <authorList>
            <consortium name="International rice genome sequencing project (IRGSP)"/>
            <person name="Matsumoto T."/>
            <person name="Wu J."/>
            <person name="Kanamori H."/>
            <person name="Katayose Y."/>
            <person name="Fujisawa M."/>
            <person name="Namiki N."/>
            <person name="Mizuno H."/>
            <person name="Yamamoto K."/>
            <person name="Antonio B.A."/>
            <person name="Baba T."/>
            <person name="Sakata K."/>
            <person name="Nagamura Y."/>
            <person name="Aoki H."/>
            <person name="Arikawa K."/>
            <person name="Arita K."/>
            <person name="Bito T."/>
            <person name="Chiden Y."/>
            <person name="Fujitsuka N."/>
            <person name="Fukunaka R."/>
            <person name="Hamada M."/>
            <person name="Harada C."/>
            <person name="Hayashi A."/>
            <person name="Hijishita S."/>
            <person name="Honda M."/>
            <person name="Hosokawa S."/>
            <person name="Ichikawa Y."/>
            <person name="Idonuma A."/>
            <person name="Iijima M."/>
            <person name="Ikeda M."/>
            <person name="Ikeno M."/>
            <person name="Ito K."/>
            <person name="Ito S."/>
            <person name="Ito T."/>
            <person name="Ito Y."/>
            <person name="Ito Y."/>
            <person name="Iwabuchi A."/>
            <person name="Kamiya K."/>
            <person name="Karasawa W."/>
            <person name="Kurita K."/>
            <person name="Katagiri S."/>
            <person name="Kikuta A."/>
            <person name="Kobayashi H."/>
            <person name="Kobayashi N."/>
            <person name="Machita K."/>
            <person name="Maehara T."/>
            <person name="Masukawa M."/>
            <person name="Mizubayashi T."/>
            <person name="Mukai Y."/>
            <person name="Nagasaki H."/>
            <person name="Nagata Y."/>
            <person name="Naito S."/>
            <person name="Nakashima M."/>
            <person name="Nakama Y."/>
            <person name="Nakamichi Y."/>
            <person name="Nakamura M."/>
            <person name="Meguro A."/>
            <person name="Negishi M."/>
            <person name="Ohta I."/>
            <person name="Ohta T."/>
            <person name="Okamoto M."/>
            <person name="Ono N."/>
            <person name="Saji S."/>
            <person name="Sakaguchi M."/>
            <person name="Sakai K."/>
            <person name="Shibata M."/>
            <person name="Shimokawa T."/>
            <person name="Song J."/>
            <person name="Takazaki Y."/>
            <person name="Terasawa K."/>
            <person name="Tsugane M."/>
            <person name="Tsuji K."/>
            <person name="Ueda S."/>
            <person name="Waki K."/>
            <person name="Yamagata H."/>
            <person name="Yamamoto M."/>
            <person name="Yamamoto S."/>
            <person name="Yamane H."/>
            <person name="Yoshiki S."/>
            <person name="Yoshihara R."/>
            <person name="Yukawa K."/>
            <person name="Zhong H."/>
            <person name="Yano M."/>
            <person name="Yuan Q."/>
            <person name="Ouyang S."/>
            <person name="Liu J."/>
            <person name="Jones K.M."/>
            <person name="Gansberger K."/>
            <person name="Moffat K."/>
            <person name="Hill J."/>
            <person name="Bera J."/>
            <person name="Fadrosh D."/>
            <person name="Jin S."/>
            <person name="Johri S."/>
            <person name="Kim M."/>
            <person name="Overton L."/>
            <person name="Reardon M."/>
            <person name="Tsitrin T."/>
            <person name="Vuong H."/>
            <person name="Weaver B."/>
            <person name="Ciecko A."/>
            <person name="Tallon L."/>
            <person name="Jackson J."/>
            <person name="Pai G."/>
            <person name="Aken S.V."/>
            <person name="Utterback T."/>
            <person name="Reidmuller S."/>
            <person name="Feldblyum T."/>
            <person name="Hsiao J."/>
            <person name="Zismann V."/>
            <person name="Iobst S."/>
            <person name="de Vazeille A.R."/>
            <person name="Buell C.R."/>
            <person name="Ying K."/>
            <person name="Li Y."/>
            <person name="Lu T."/>
            <person name="Huang Y."/>
            <person name="Zhao Q."/>
            <person name="Feng Q."/>
            <person name="Zhang L."/>
            <person name="Zhu J."/>
            <person name="Weng Q."/>
            <person name="Mu J."/>
            <person name="Lu Y."/>
            <person name="Fan D."/>
            <person name="Liu Y."/>
            <person name="Guan J."/>
            <person name="Zhang Y."/>
            <person name="Yu S."/>
            <person name="Liu X."/>
            <person name="Zhang Y."/>
            <person name="Hong G."/>
            <person name="Han B."/>
            <person name="Choisne N."/>
            <person name="Demange N."/>
            <person name="Orjeda G."/>
            <person name="Samain S."/>
            <person name="Cattolico L."/>
            <person name="Pelletier E."/>
            <person name="Couloux A."/>
            <person name="Segurens B."/>
            <person name="Wincker P."/>
            <person name="D'Hont A."/>
            <person name="Scarpelli C."/>
            <person name="Weissenbach J."/>
            <person name="Salanoubat M."/>
            <person name="Quetier F."/>
            <person name="Yu Y."/>
            <person name="Kim H.R."/>
            <person name="Rambo T."/>
            <person name="Currie J."/>
            <person name="Collura K."/>
            <person name="Luo M."/>
            <person name="Yang T."/>
            <person name="Ammiraju J.S.S."/>
            <person name="Engler F."/>
            <person name="Soderlund C."/>
            <person name="Wing R.A."/>
            <person name="Palmer L.E."/>
            <person name="de la Bastide M."/>
            <person name="Spiegel L."/>
            <person name="Nascimento L."/>
            <person name="Zutavern T."/>
            <person name="O'Shaughnessy A."/>
            <person name="Dike S."/>
            <person name="Dedhia N."/>
            <person name="Preston R."/>
            <person name="Balija V."/>
            <person name="McCombie W.R."/>
            <person name="Chow T."/>
            <person name="Chen H."/>
            <person name="Chung M."/>
            <person name="Chen C."/>
            <person name="Shaw J."/>
            <person name="Wu H."/>
            <person name="Hsiao K."/>
            <person name="Chao Y."/>
            <person name="Chu M."/>
            <person name="Cheng C."/>
            <person name="Hour A."/>
            <person name="Lee P."/>
            <person name="Lin S."/>
            <person name="Lin Y."/>
            <person name="Liou J."/>
            <person name="Liu S."/>
            <person name="Hsing Y."/>
            <person name="Raghuvanshi S."/>
            <person name="Mohanty A."/>
            <person name="Bharti A.K."/>
            <person name="Gaur A."/>
            <person name="Gupta V."/>
            <person name="Kumar D."/>
            <person name="Ravi V."/>
            <person name="Vij S."/>
            <person name="Kapur A."/>
            <person name="Khurana P."/>
            <person name="Khurana P."/>
            <person name="Khurana J.P."/>
            <person name="Tyagi A.K."/>
            <person name="Gaikwad K."/>
            <person name="Singh A."/>
            <person name="Dalal V."/>
            <person name="Srivastava S."/>
            <person name="Dixit A."/>
            <person name="Pal A.K."/>
            <person name="Ghazi I.A."/>
            <person name="Yadav M."/>
            <person name="Pandit A."/>
            <person name="Bhargava A."/>
            <person name="Sureshbabu K."/>
            <person name="Batra K."/>
            <person name="Sharma T.R."/>
            <person name="Mohapatra T."/>
            <person name="Singh N.K."/>
            <person name="Messing J."/>
            <person name="Nelson A.B."/>
            <person name="Fuks G."/>
            <person name="Kavchok S."/>
            <person name="Keizer G."/>
            <person name="Linton E."/>
            <person name="Llaca V."/>
            <person name="Song R."/>
            <person name="Tanyolac B."/>
            <person name="Young S."/>
            <person name="Ho-Il K."/>
            <person name="Hahn J.H."/>
            <person name="Sangsakoo G."/>
            <person name="Vanavichit A."/>
            <person name="de Mattos Luiz.A.T."/>
            <person name="Zimmer P.D."/>
            <person name="Malone G."/>
            <person name="Dellagostin O."/>
            <person name="de Oliveira A.C."/>
            <person name="Bevan M."/>
            <person name="Bancroft I."/>
            <person name="Minx P."/>
            <person name="Cordum H."/>
            <person name="Wilson R."/>
            <person name="Cheng Z."/>
            <person name="Jin W."/>
            <person name="Jiang J."/>
            <person name="Leong S.A."/>
            <person name="Iwama H."/>
            <person name="Gojobori T."/>
            <person name="Itoh T."/>
            <person name="Niimura Y."/>
            <person name="Fujii Y."/>
            <person name="Habara T."/>
            <person name="Sakai H."/>
            <person name="Sato Y."/>
            <person name="Wilson G."/>
            <person name="Kumar K."/>
            <person name="McCouch S."/>
            <person name="Juretic N."/>
            <person name="Hoen D."/>
            <person name="Wright S."/>
            <person name="Bruskiewich R."/>
            <person name="Bureau T."/>
            <person name="Miyao A."/>
            <person name="Hirochika H."/>
            <person name="Nishikawa T."/>
            <person name="Kadowaki K."/>
            <person name="Sugiura M."/>
            <person name="Burr B."/>
            <person name="Sasaki T."/>
        </authorList>
    </citation>
    <scope>NUCLEOTIDE SEQUENCE [LARGE SCALE GENOMIC DNA]</scope>
    <source>
        <strain evidence="4">cv. Nipponbare</strain>
    </source>
</reference>
<dbReference type="EMBL" id="AP014962">
    <property type="protein sequence ID" value="BAS97249.1"/>
    <property type="molecule type" value="Genomic_DNA"/>
</dbReference>
<evidence type="ECO:0000256" key="2">
    <source>
        <dbReference type="SAM" id="SignalP"/>
    </source>
</evidence>
<proteinExistence type="predicted"/>
<dbReference type="InterPro" id="IPR001938">
    <property type="entry name" value="Thaumatin"/>
</dbReference>
<evidence type="ECO:0000313" key="4">
    <source>
        <dbReference type="Proteomes" id="UP000059680"/>
    </source>
</evidence>
<dbReference type="Pfam" id="PF00314">
    <property type="entry name" value="Thaumatin"/>
    <property type="match status" value="1"/>
</dbReference>
<dbReference type="STRING" id="39947.A0A0N7KLX7"/>
<dbReference type="AlphaFoldDB" id="A0A0N7KLX7"/>
<dbReference type="PaxDb" id="39947-A0A0N7KLX7"/>
<dbReference type="Proteomes" id="UP000059680">
    <property type="component" value="Chromosome 6"/>
</dbReference>